<gene>
    <name evidence="1" type="ORF">PG999_012602</name>
</gene>
<dbReference type="Proteomes" id="UP001392437">
    <property type="component" value="Unassembled WGS sequence"/>
</dbReference>
<reference evidence="1 2" key="1">
    <citation type="submission" date="2023-01" db="EMBL/GenBank/DDBJ databases">
        <title>Analysis of 21 Apiospora genomes using comparative genomics revels a genus with tremendous synthesis potential of carbohydrate active enzymes and secondary metabolites.</title>
        <authorList>
            <person name="Sorensen T."/>
        </authorList>
    </citation>
    <scope>NUCLEOTIDE SEQUENCE [LARGE SCALE GENOMIC DNA]</scope>
    <source>
        <strain evidence="1 2">CBS 117206</strain>
    </source>
</reference>
<dbReference type="AlphaFoldDB" id="A0AAW0Q7K0"/>
<sequence>MGANDLRRPAKFSERPFLRTSVCMQLTQLTHQPVLFTDICEAVHGPLGGRMGGQRLDGHSRRSNVSTRPLIPVNLFPTHTRTQSCPSPLFFPTTTDHPPCKPARCSFLSSSEEYAWIEPWSLAELGVVALPLADTRQPGRVSMQAKLISRGSGLYVDPV</sequence>
<proteinExistence type="predicted"/>
<protein>
    <submittedName>
        <fullName evidence="1">Uncharacterized protein</fullName>
    </submittedName>
</protein>
<accession>A0AAW0Q7K0</accession>
<name>A0AAW0Q7K0_9PEZI</name>
<dbReference type="EMBL" id="JAQQWP010000010">
    <property type="protein sequence ID" value="KAK8096658.1"/>
    <property type="molecule type" value="Genomic_DNA"/>
</dbReference>
<evidence type="ECO:0000313" key="2">
    <source>
        <dbReference type="Proteomes" id="UP001392437"/>
    </source>
</evidence>
<evidence type="ECO:0000313" key="1">
    <source>
        <dbReference type="EMBL" id="KAK8096658.1"/>
    </source>
</evidence>
<organism evidence="1 2">
    <name type="scientific">Apiospora kogelbergensis</name>
    <dbReference type="NCBI Taxonomy" id="1337665"/>
    <lineage>
        <taxon>Eukaryota</taxon>
        <taxon>Fungi</taxon>
        <taxon>Dikarya</taxon>
        <taxon>Ascomycota</taxon>
        <taxon>Pezizomycotina</taxon>
        <taxon>Sordariomycetes</taxon>
        <taxon>Xylariomycetidae</taxon>
        <taxon>Amphisphaeriales</taxon>
        <taxon>Apiosporaceae</taxon>
        <taxon>Apiospora</taxon>
    </lineage>
</organism>
<keyword evidence="2" id="KW-1185">Reference proteome</keyword>
<comment type="caution">
    <text evidence="1">The sequence shown here is derived from an EMBL/GenBank/DDBJ whole genome shotgun (WGS) entry which is preliminary data.</text>
</comment>